<dbReference type="SUPFAM" id="SSF56112">
    <property type="entry name" value="Protein kinase-like (PK-like)"/>
    <property type="match status" value="1"/>
</dbReference>
<evidence type="ECO:0000259" key="1">
    <source>
        <dbReference type="Pfam" id="PF01636"/>
    </source>
</evidence>
<keyword evidence="3" id="KW-1185">Reference proteome</keyword>
<evidence type="ECO:0000313" key="2">
    <source>
        <dbReference type="EMBL" id="PNY26322.1"/>
    </source>
</evidence>
<protein>
    <recommendedName>
        <fullName evidence="1">Aminoglycoside phosphotransferase domain-containing protein</fullName>
    </recommendedName>
</protein>
<feature type="domain" description="Aminoglycoside phosphotransferase" evidence="1">
    <location>
        <begin position="296"/>
        <end position="383"/>
    </location>
</feature>
<dbReference type="Gene3D" id="3.90.1200.10">
    <property type="match status" value="1"/>
</dbReference>
<name>A0A2K3QFL0_9HYPO</name>
<dbReference type="Pfam" id="PF01636">
    <property type="entry name" value="APH"/>
    <property type="match status" value="2"/>
</dbReference>
<sequence length="504" mass="58153">MARSYELYDDEAWERGEAIFDAIKEKLYNEDLYYEIARFVTKHRKEGNPTTFFPPRRGGFNFHYRIQYSDGRSVIIRFPLPGFFRMAEEKLRAEVAVMRYIADNTTIPVPVVLHYGMADESPGGLGPFIIMEYIDNSGDVTNVLETPGRRVGEKPVLDPDMNEEKLEHVYSQIADIMLQLAKCEFSRIGCLGLPSRNDDGDGDGDGDQDVICRPLSFNIAQLGEVGGVPHFELPAISKTFSSSSEYYSALAEMHLQQLSFQRNQAIRSAADCREKYIARGPVVREFSRQAIANSPWRQLFRKLAAERRLTSPDTDCGPFKLWCDDLRPANILVDADHRIVGVVDWEFTYSAPVDFTYSPPWWLLLVMPEEWPRGLDDWAATYEPRLKTFLGAIEAKEREFIEQGRLDESQVLSTHMRRSWETGDFWLAYAARKTWAFDGIFWRRLDERFFGKNEGGFMERLTLLPPKQMAKMEVLVERKMQERDECTLVDWYAEDAMSKLPPSI</sequence>
<dbReference type="Gene3D" id="3.30.200.20">
    <property type="entry name" value="Phosphorylase Kinase, domain 1"/>
    <property type="match status" value="1"/>
</dbReference>
<dbReference type="PANTHER" id="PTHR21310">
    <property type="entry name" value="AMINOGLYCOSIDE PHOSPHOTRANSFERASE-RELATED-RELATED"/>
    <property type="match status" value="1"/>
</dbReference>
<gene>
    <name evidence="2" type="ORF">TCAP_03752</name>
</gene>
<dbReference type="OrthoDB" id="5412996at2759"/>
<evidence type="ECO:0000313" key="3">
    <source>
        <dbReference type="Proteomes" id="UP000236621"/>
    </source>
</evidence>
<proteinExistence type="predicted"/>
<dbReference type="InterPro" id="IPR002575">
    <property type="entry name" value="Aminoglycoside_PTrfase"/>
</dbReference>
<dbReference type="Proteomes" id="UP000236621">
    <property type="component" value="Unassembled WGS sequence"/>
</dbReference>
<reference evidence="2 3" key="1">
    <citation type="submission" date="2017-08" db="EMBL/GenBank/DDBJ databases">
        <title>Harnessing the power of phylogenomics to disentangle the directionality and signatures of interkingdom host jumping in the parasitic fungal genus Tolypocladium.</title>
        <authorList>
            <person name="Quandt C.A."/>
            <person name="Patterson W."/>
            <person name="Spatafora J.W."/>
        </authorList>
    </citation>
    <scope>NUCLEOTIDE SEQUENCE [LARGE SCALE GENOMIC DNA]</scope>
    <source>
        <strain evidence="2 3">CBS 113982</strain>
    </source>
</reference>
<feature type="domain" description="Aminoglycoside phosphotransferase" evidence="1">
    <location>
        <begin position="55"/>
        <end position="135"/>
    </location>
</feature>
<dbReference type="EMBL" id="NRSZ01000569">
    <property type="protein sequence ID" value="PNY26322.1"/>
    <property type="molecule type" value="Genomic_DNA"/>
</dbReference>
<organism evidence="2 3">
    <name type="scientific">Tolypocladium capitatum</name>
    <dbReference type="NCBI Taxonomy" id="45235"/>
    <lineage>
        <taxon>Eukaryota</taxon>
        <taxon>Fungi</taxon>
        <taxon>Dikarya</taxon>
        <taxon>Ascomycota</taxon>
        <taxon>Pezizomycotina</taxon>
        <taxon>Sordariomycetes</taxon>
        <taxon>Hypocreomycetidae</taxon>
        <taxon>Hypocreales</taxon>
        <taxon>Ophiocordycipitaceae</taxon>
        <taxon>Tolypocladium</taxon>
    </lineage>
</organism>
<dbReference type="STRING" id="45235.A0A2K3QFL0"/>
<comment type="caution">
    <text evidence="2">The sequence shown here is derived from an EMBL/GenBank/DDBJ whole genome shotgun (WGS) entry which is preliminary data.</text>
</comment>
<dbReference type="PANTHER" id="PTHR21310:SF37">
    <property type="entry name" value="AMINOGLYCOSIDE PHOSPHOTRANSFERASE DOMAIN-CONTAINING PROTEIN"/>
    <property type="match status" value="1"/>
</dbReference>
<dbReference type="AlphaFoldDB" id="A0A2K3QFL0"/>
<dbReference type="InterPro" id="IPR011009">
    <property type="entry name" value="Kinase-like_dom_sf"/>
</dbReference>
<accession>A0A2K3QFL0</accession>
<dbReference type="InterPro" id="IPR051678">
    <property type="entry name" value="AGP_Transferase"/>
</dbReference>